<dbReference type="Proteomes" id="UP000821853">
    <property type="component" value="Unassembled WGS sequence"/>
</dbReference>
<gene>
    <name evidence="2" type="ORF">HPB48_007961</name>
</gene>
<organism evidence="2 3">
    <name type="scientific">Haemaphysalis longicornis</name>
    <name type="common">Bush tick</name>
    <dbReference type="NCBI Taxonomy" id="44386"/>
    <lineage>
        <taxon>Eukaryota</taxon>
        <taxon>Metazoa</taxon>
        <taxon>Ecdysozoa</taxon>
        <taxon>Arthropoda</taxon>
        <taxon>Chelicerata</taxon>
        <taxon>Arachnida</taxon>
        <taxon>Acari</taxon>
        <taxon>Parasitiformes</taxon>
        <taxon>Ixodida</taxon>
        <taxon>Ixodoidea</taxon>
        <taxon>Ixodidae</taxon>
        <taxon>Haemaphysalinae</taxon>
        <taxon>Haemaphysalis</taxon>
    </lineage>
</organism>
<evidence type="ECO:0000313" key="3">
    <source>
        <dbReference type="Proteomes" id="UP000821853"/>
    </source>
</evidence>
<dbReference type="PROSITE" id="PS51257">
    <property type="entry name" value="PROKAR_LIPOPROTEIN"/>
    <property type="match status" value="1"/>
</dbReference>
<reference evidence="2 3" key="1">
    <citation type="journal article" date="2020" name="Cell">
        <title>Large-Scale Comparative Analyses of Tick Genomes Elucidate Their Genetic Diversity and Vector Capacities.</title>
        <authorList>
            <consortium name="Tick Genome and Microbiome Consortium (TIGMIC)"/>
            <person name="Jia N."/>
            <person name="Wang J."/>
            <person name="Shi W."/>
            <person name="Du L."/>
            <person name="Sun Y."/>
            <person name="Zhan W."/>
            <person name="Jiang J.F."/>
            <person name="Wang Q."/>
            <person name="Zhang B."/>
            <person name="Ji P."/>
            <person name="Bell-Sakyi L."/>
            <person name="Cui X.M."/>
            <person name="Yuan T.T."/>
            <person name="Jiang B.G."/>
            <person name="Yang W.F."/>
            <person name="Lam T.T."/>
            <person name="Chang Q.C."/>
            <person name="Ding S.J."/>
            <person name="Wang X.J."/>
            <person name="Zhu J.G."/>
            <person name="Ruan X.D."/>
            <person name="Zhao L."/>
            <person name="Wei J.T."/>
            <person name="Ye R.Z."/>
            <person name="Que T.C."/>
            <person name="Du C.H."/>
            <person name="Zhou Y.H."/>
            <person name="Cheng J.X."/>
            <person name="Dai P.F."/>
            <person name="Guo W.B."/>
            <person name="Han X.H."/>
            <person name="Huang E.J."/>
            <person name="Li L.F."/>
            <person name="Wei W."/>
            <person name="Gao Y.C."/>
            <person name="Liu J.Z."/>
            <person name="Shao H.Z."/>
            <person name="Wang X."/>
            <person name="Wang C.C."/>
            <person name="Yang T.C."/>
            <person name="Huo Q.B."/>
            <person name="Li W."/>
            <person name="Chen H.Y."/>
            <person name="Chen S.E."/>
            <person name="Zhou L.G."/>
            <person name="Ni X.B."/>
            <person name="Tian J.H."/>
            <person name="Sheng Y."/>
            <person name="Liu T."/>
            <person name="Pan Y.S."/>
            <person name="Xia L.Y."/>
            <person name="Li J."/>
            <person name="Zhao F."/>
            <person name="Cao W.C."/>
        </authorList>
    </citation>
    <scope>NUCLEOTIDE SEQUENCE [LARGE SCALE GENOMIC DNA]</scope>
    <source>
        <strain evidence="2">HaeL-2018</strain>
    </source>
</reference>
<comment type="caution">
    <text evidence="2">The sequence shown here is derived from an EMBL/GenBank/DDBJ whole genome shotgun (WGS) entry which is preliminary data.</text>
</comment>
<feature type="region of interest" description="Disordered" evidence="1">
    <location>
        <begin position="1"/>
        <end position="81"/>
    </location>
</feature>
<accession>A0A9J6FP84</accession>
<dbReference type="VEuPathDB" id="VectorBase:HLOH_051077"/>
<evidence type="ECO:0000313" key="2">
    <source>
        <dbReference type="EMBL" id="KAH9365034.1"/>
    </source>
</evidence>
<protein>
    <submittedName>
        <fullName evidence="2">Uncharacterized protein</fullName>
    </submittedName>
</protein>
<proteinExistence type="predicted"/>
<sequence>MTKPPFTARSEASLRKRKREPSSITSTNAVSLSGCTLDNGKAGTSSECQSEPDTADASDPRISPDQLAERGDCNDQPNDPTGVCMPEPANETTLGTRVFVNRSCGTQTAKPVSSSFFIARKRWREKERALKLKNERLAKTVDSYKELRRLKEECHVSSFPKVVSDAEEGDVKTAFLFDQFKNYKKKTPRWAELTVRHCIIRRNLSAKAYDHLRSEELFRLPCRNTPKIHWQYFWRSWLQ</sequence>
<keyword evidence="3" id="KW-1185">Reference proteome</keyword>
<evidence type="ECO:0000256" key="1">
    <source>
        <dbReference type="SAM" id="MobiDB-lite"/>
    </source>
</evidence>
<name>A0A9J6FP84_HAELO</name>
<feature type="compositionally biased region" description="Polar residues" evidence="1">
    <location>
        <begin position="22"/>
        <end position="52"/>
    </location>
</feature>
<dbReference type="AlphaFoldDB" id="A0A9J6FP84"/>
<dbReference type="EMBL" id="JABSTR010000003">
    <property type="protein sequence ID" value="KAH9365034.1"/>
    <property type="molecule type" value="Genomic_DNA"/>
</dbReference>